<organism evidence="1 2">
    <name type="scientific">Pilimelia terevasa</name>
    <dbReference type="NCBI Taxonomy" id="53372"/>
    <lineage>
        <taxon>Bacteria</taxon>
        <taxon>Bacillati</taxon>
        <taxon>Actinomycetota</taxon>
        <taxon>Actinomycetes</taxon>
        <taxon>Micromonosporales</taxon>
        <taxon>Micromonosporaceae</taxon>
        <taxon>Pilimelia</taxon>
    </lineage>
</organism>
<evidence type="ECO:0000313" key="2">
    <source>
        <dbReference type="Proteomes" id="UP000662200"/>
    </source>
</evidence>
<accession>A0A8J3BIT6</accession>
<keyword evidence="2" id="KW-1185">Reference proteome</keyword>
<dbReference type="EMBL" id="BMQC01000003">
    <property type="protein sequence ID" value="GGK22446.1"/>
    <property type="molecule type" value="Genomic_DNA"/>
</dbReference>
<name>A0A8J3BIT6_9ACTN</name>
<protein>
    <submittedName>
        <fullName evidence="1">Uncharacterized protein</fullName>
    </submittedName>
</protein>
<sequence>MFVTSFACVHVARGAVILHFADRAEAAGSPAAATRRSGPAPREGLKLRTASQTLMRHRELSDHL</sequence>
<proteinExistence type="predicted"/>
<dbReference type="Proteomes" id="UP000662200">
    <property type="component" value="Unassembled WGS sequence"/>
</dbReference>
<reference evidence="1" key="1">
    <citation type="journal article" date="2014" name="Int. J. Syst. Evol. Microbiol.">
        <title>Complete genome sequence of Corynebacterium casei LMG S-19264T (=DSM 44701T), isolated from a smear-ripened cheese.</title>
        <authorList>
            <consortium name="US DOE Joint Genome Institute (JGI-PGF)"/>
            <person name="Walter F."/>
            <person name="Albersmeier A."/>
            <person name="Kalinowski J."/>
            <person name="Ruckert C."/>
        </authorList>
    </citation>
    <scope>NUCLEOTIDE SEQUENCE</scope>
    <source>
        <strain evidence="1">JCM 3091</strain>
    </source>
</reference>
<comment type="caution">
    <text evidence="1">The sequence shown here is derived from an EMBL/GenBank/DDBJ whole genome shotgun (WGS) entry which is preliminary data.</text>
</comment>
<gene>
    <name evidence="1" type="ORF">GCM10010124_13690</name>
</gene>
<dbReference type="AlphaFoldDB" id="A0A8J3BIT6"/>
<evidence type="ECO:0000313" key="1">
    <source>
        <dbReference type="EMBL" id="GGK22446.1"/>
    </source>
</evidence>
<reference evidence="1" key="2">
    <citation type="submission" date="2020-09" db="EMBL/GenBank/DDBJ databases">
        <authorList>
            <person name="Sun Q."/>
            <person name="Ohkuma M."/>
        </authorList>
    </citation>
    <scope>NUCLEOTIDE SEQUENCE</scope>
    <source>
        <strain evidence="1">JCM 3091</strain>
    </source>
</reference>